<organism evidence="1 2">
    <name type="scientific">Terrimonas rubra</name>
    <dbReference type="NCBI Taxonomy" id="1035890"/>
    <lineage>
        <taxon>Bacteria</taxon>
        <taxon>Pseudomonadati</taxon>
        <taxon>Bacteroidota</taxon>
        <taxon>Chitinophagia</taxon>
        <taxon>Chitinophagales</taxon>
        <taxon>Chitinophagaceae</taxon>
        <taxon>Terrimonas</taxon>
    </lineage>
</organism>
<comment type="caution">
    <text evidence="1">The sequence shown here is derived from an EMBL/GenBank/DDBJ whole genome shotgun (WGS) entry which is preliminary data.</text>
</comment>
<dbReference type="Proteomes" id="UP001597511">
    <property type="component" value="Unassembled WGS sequence"/>
</dbReference>
<evidence type="ECO:0000313" key="1">
    <source>
        <dbReference type="EMBL" id="MFD2918203.1"/>
    </source>
</evidence>
<keyword evidence="2" id="KW-1185">Reference proteome</keyword>
<sequence>MMNDGMMNGVKFMAYRETLKAQGKKLKAVSDAHGIYAISVDRLRIMEEMLKAQGKKLKAVSDAHGIIQYQLIVYGS</sequence>
<evidence type="ECO:0000313" key="2">
    <source>
        <dbReference type="Proteomes" id="UP001597511"/>
    </source>
</evidence>
<evidence type="ECO:0008006" key="3">
    <source>
        <dbReference type="Google" id="ProtNLM"/>
    </source>
</evidence>
<dbReference type="EMBL" id="JBHUOZ010000001">
    <property type="protein sequence ID" value="MFD2918203.1"/>
    <property type="molecule type" value="Genomic_DNA"/>
</dbReference>
<dbReference type="RefSeq" id="WP_386093910.1">
    <property type="nucleotide sequence ID" value="NZ_JBHUOZ010000001.1"/>
</dbReference>
<gene>
    <name evidence="1" type="ORF">ACFS6H_00700</name>
</gene>
<accession>A0ABW6A2J4</accession>
<reference evidence="2" key="1">
    <citation type="journal article" date="2019" name="Int. J. Syst. Evol. Microbiol.">
        <title>The Global Catalogue of Microorganisms (GCM) 10K type strain sequencing project: providing services to taxonomists for standard genome sequencing and annotation.</title>
        <authorList>
            <consortium name="The Broad Institute Genomics Platform"/>
            <consortium name="The Broad Institute Genome Sequencing Center for Infectious Disease"/>
            <person name="Wu L."/>
            <person name="Ma J."/>
        </authorList>
    </citation>
    <scope>NUCLEOTIDE SEQUENCE [LARGE SCALE GENOMIC DNA]</scope>
    <source>
        <strain evidence="2">KCTC 23299</strain>
    </source>
</reference>
<name>A0ABW6A2J4_9BACT</name>
<proteinExistence type="predicted"/>
<protein>
    <recommendedName>
        <fullName evidence="3">Helix-turn-helix domain-containing protein</fullName>
    </recommendedName>
</protein>